<organism evidence="2 3">
    <name type="scientific">Kibdelosporangium phytohabitans</name>
    <dbReference type="NCBI Taxonomy" id="860235"/>
    <lineage>
        <taxon>Bacteria</taxon>
        <taxon>Bacillati</taxon>
        <taxon>Actinomycetota</taxon>
        <taxon>Actinomycetes</taxon>
        <taxon>Pseudonocardiales</taxon>
        <taxon>Pseudonocardiaceae</taxon>
        <taxon>Kibdelosporangium</taxon>
    </lineage>
</organism>
<evidence type="ECO:0000256" key="1">
    <source>
        <dbReference type="SAM" id="MobiDB-lite"/>
    </source>
</evidence>
<proteinExistence type="predicted"/>
<name>A0A0N9I6J1_9PSEU</name>
<evidence type="ECO:0000313" key="2">
    <source>
        <dbReference type="EMBL" id="ALG10374.1"/>
    </source>
</evidence>
<dbReference type="STRING" id="860235.AOZ06_28875"/>
<protein>
    <submittedName>
        <fullName evidence="2">Uncharacterized protein</fullName>
    </submittedName>
</protein>
<feature type="region of interest" description="Disordered" evidence="1">
    <location>
        <begin position="49"/>
        <end position="73"/>
    </location>
</feature>
<keyword evidence="3" id="KW-1185">Reference proteome</keyword>
<evidence type="ECO:0000313" key="3">
    <source>
        <dbReference type="Proteomes" id="UP000063699"/>
    </source>
</evidence>
<accession>A0A0N9I6J1</accession>
<dbReference type="EMBL" id="CP012752">
    <property type="protein sequence ID" value="ALG10374.1"/>
    <property type="molecule type" value="Genomic_DNA"/>
</dbReference>
<reference evidence="2 3" key="1">
    <citation type="submission" date="2015-07" db="EMBL/GenBank/DDBJ databases">
        <title>Genome sequencing of Kibdelosporangium phytohabitans.</title>
        <authorList>
            <person name="Qin S."/>
            <person name="Xing K."/>
        </authorList>
    </citation>
    <scope>NUCLEOTIDE SEQUENCE [LARGE SCALE GENOMIC DNA]</scope>
    <source>
        <strain evidence="2 3">KLBMP1111</strain>
    </source>
</reference>
<gene>
    <name evidence="2" type="ORF">AOZ06_28875</name>
</gene>
<dbReference type="KEGG" id="kphy:AOZ06_28875"/>
<sequence length="119" mass="12954">MPMIRQLFTDAAVSHDPAGRTVPPFGLDVLGFTDPDVMSRLRLIGIATHEEPLPSAESGSKRPPSRYILRGDRSPFAPMAARAQEQGAECLTIEADHLGLWTTDADVYAAITGNRRKPL</sequence>
<dbReference type="Proteomes" id="UP000063699">
    <property type="component" value="Chromosome"/>
</dbReference>
<dbReference type="AlphaFoldDB" id="A0A0N9I6J1"/>